<comment type="caution">
    <text evidence="1">The sequence shown here is derived from an EMBL/GenBank/DDBJ whole genome shotgun (WGS) entry which is preliminary data.</text>
</comment>
<evidence type="ECO:0000313" key="2">
    <source>
        <dbReference type="Proteomes" id="UP000178305"/>
    </source>
</evidence>
<dbReference type="EMBL" id="MFJY01000042">
    <property type="protein sequence ID" value="OGG27608.1"/>
    <property type="molecule type" value="Genomic_DNA"/>
</dbReference>
<accession>A0A1F6ASH2</accession>
<reference evidence="1 2" key="1">
    <citation type="journal article" date="2016" name="Nat. Commun.">
        <title>Thousands of microbial genomes shed light on interconnected biogeochemical processes in an aquifer system.</title>
        <authorList>
            <person name="Anantharaman K."/>
            <person name="Brown C.T."/>
            <person name="Hug L.A."/>
            <person name="Sharon I."/>
            <person name="Castelle C.J."/>
            <person name="Probst A.J."/>
            <person name="Thomas B.C."/>
            <person name="Singh A."/>
            <person name="Wilkins M.J."/>
            <person name="Karaoz U."/>
            <person name="Brodie E.L."/>
            <person name="Williams K.H."/>
            <person name="Hubbard S.S."/>
            <person name="Banfield J.F."/>
        </authorList>
    </citation>
    <scope>NUCLEOTIDE SEQUENCE [LARGE SCALE GENOMIC DNA]</scope>
</reference>
<dbReference type="AlphaFoldDB" id="A0A1F6ASH2"/>
<gene>
    <name evidence="1" type="ORF">A3A64_02285</name>
</gene>
<proteinExistence type="predicted"/>
<evidence type="ECO:0000313" key="1">
    <source>
        <dbReference type="EMBL" id="OGG27608.1"/>
    </source>
</evidence>
<dbReference type="Proteomes" id="UP000178305">
    <property type="component" value="Unassembled WGS sequence"/>
</dbReference>
<protein>
    <submittedName>
        <fullName evidence="1">Uncharacterized protein</fullName>
    </submittedName>
</protein>
<name>A0A1F6ASH2_9BACT</name>
<organism evidence="1 2">
    <name type="scientific">Candidatus Gottesmanbacteria bacterium RIFCSPLOWO2_01_FULL_48_11</name>
    <dbReference type="NCBI Taxonomy" id="1798395"/>
    <lineage>
        <taxon>Bacteria</taxon>
        <taxon>Candidatus Gottesmaniibacteriota</taxon>
    </lineage>
</organism>
<sequence>MHQHNPDEPRVDATVAYTGELDLNFTAQYPLLQTEQDIGMLLDGQTPFVSLKIPRTPTTDPFFKKALATILEVAGTEGHPAYSAHAFGGHTTAPEVIDTICQYIAAGDFTVEPQRHYKKVRVLTPTGAEAQETVLVERYIVKTPPYERTTGVPVPRLEQQRIFSSGIEEKGQLKQARRLTRERGAAFGILLMAYQHLKPDGIFDFFDTPDFKKELKNRGETPPSRNRPGDRELLWQITELLTLHEAPTLTPSPNPERYRQTLDLLRKSGYVVDGENFGFQETTQLVYAQAVLIGGTEKAHDLAPPELRNPVRSEHIDERYGPRITSHLATAYLVPLE</sequence>